<feature type="compositionally biased region" description="Polar residues" evidence="3">
    <location>
        <begin position="242"/>
        <end position="260"/>
    </location>
</feature>
<dbReference type="PROSITE" id="PS50021">
    <property type="entry name" value="CH"/>
    <property type="match status" value="1"/>
</dbReference>
<dbReference type="Gene3D" id="3.80.10.10">
    <property type="entry name" value="Ribonuclease Inhibitor"/>
    <property type="match status" value="1"/>
</dbReference>
<feature type="compositionally biased region" description="Low complexity" evidence="3">
    <location>
        <begin position="420"/>
        <end position="438"/>
    </location>
</feature>
<dbReference type="InterPro" id="IPR032675">
    <property type="entry name" value="LRR_dom_sf"/>
</dbReference>
<dbReference type="Pfam" id="PF00307">
    <property type="entry name" value="CH"/>
    <property type="match status" value="1"/>
</dbReference>
<dbReference type="OrthoDB" id="6149831at2759"/>
<keyword evidence="1" id="KW-0433">Leucine-rich repeat</keyword>
<feature type="compositionally biased region" description="Polar residues" evidence="3">
    <location>
        <begin position="466"/>
        <end position="479"/>
    </location>
</feature>
<dbReference type="SUPFAM" id="SSF52058">
    <property type="entry name" value="L domain-like"/>
    <property type="match status" value="1"/>
</dbReference>
<dbReference type="GO" id="GO:0005737">
    <property type="term" value="C:cytoplasm"/>
    <property type="evidence" value="ECO:0007669"/>
    <property type="project" value="TreeGrafter"/>
</dbReference>
<dbReference type="EMBL" id="JADBJN010000002">
    <property type="protein sequence ID" value="KAG5676860.1"/>
    <property type="molecule type" value="Genomic_DNA"/>
</dbReference>
<dbReference type="InterPro" id="IPR001715">
    <property type="entry name" value="CH_dom"/>
</dbReference>
<feature type="region of interest" description="Disordered" evidence="3">
    <location>
        <begin position="935"/>
        <end position="958"/>
    </location>
</feature>
<evidence type="ECO:0000313" key="5">
    <source>
        <dbReference type="EMBL" id="KAG5676860.1"/>
    </source>
</evidence>
<reference evidence="5" key="1">
    <citation type="submission" date="2021-03" db="EMBL/GenBank/DDBJ databases">
        <title>Chromosome level genome of the anhydrobiotic midge Polypedilum vanderplanki.</title>
        <authorList>
            <person name="Yoshida Y."/>
            <person name="Kikawada T."/>
            <person name="Gusev O."/>
        </authorList>
    </citation>
    <scope>NUCLEOTIDE SEQUENCE</scope>
    <source>
        <strain evidence="5">NIAS01</strain>
        <tissue evidence="5">Whole body or cell culture</tissue>
    </source>
</reference>
<dbReference type="AlphaFoldDB" id="A0A9J6C3W7"/>
<dbReference type="PROSITE" id="PS51450">
    <property type="entry name" value="LRR"/>
    <property type="match status" value="2"/>
</dbReference>
<evidence type="ECO:0000259" key="4">
    <source>
        <dbReference type="PROSITE" id="PS50021"/>
    </source>
</evidence>
<feature type="region of interest" description="Disordered" evidence="3">
    <location>
        <begin position="242"/>
        <end position="262"/>
    </location>
</feature>
<proteinExistence type="predicted"/>
<organism evidence="5 6">
    <name type="scientific">Polypedilum vanderplanki</name>
    <name type="common">Sleeping chironomid midge</name>
    <dbReference type="NCBI Taxonomy" id="319348"/>
    <lineage>
        <taxon>Eukaryota</taxon>
        <taxon>Metazoa</taxon>
        <taxon>Ecdysozoa</taxon>
        <taxon>Arthropoda</taxon>
        <taxon>Hexapoda</taxon>
        <taxon>Insecta</taxon>
        <taxon>Pterygota</taxon>
        <taxon>Neoptera</taxon>
        <taxon>Endopterygota</taxon>
        <taxon>Diptera</taxon>
        <taxon>Nematocera</taxon>
        <taxon>Chironomoidea</taxon>
        <taxon>Chironomidae</taxon>
        <taxon>Chironominae</taxon>
        <taxon>Polypedilum</taxon>
        <taxon>Polypedilum</taxon>
    </lineage>
</organism>
<feature type="region of interest" description="Disordered" evidence="3">
    <location>
        <begin position="452"/>
        <end position="490"/>
    </location>
</feature>
<dbReference type="SUPFAM" id="SSF47576">
    <property type="entry name" value="Calponin-homology domain, CH-domain"/>
    <property type="match status" value="1"/>
</dbReference>
<evidence type="ECO:0000313" key="6">
    <source>
        <dbReference type="Proteomes" id="UP001107558"/>
    </source>
</evidence>
<gene>
    <name evidence="5" type="ORF">PVAND_006667</name>
</gene>
<sequence length="958" mass="107780">MNLTRSLEKILDECTISGELLLANRKLKDFPKYYGNLTDTVFADLSRNRFSELPEDITTFAFLERLLLYHNGIRSIPESVRGLNSLTYLDLRSNQLTVLPREICYLPLQIFLISNNRLLSLPDELGRMNTLTELDAGCNQLTHLPARLSELSSLKSLCLRNNQLMYLPRDLTNLNLFSLDISCNKIASLPVELRLMTTLVDLNLADNPLTSPPAHICVRGMIHVFKHLEIIAAREGKVEGTNSLRRSLPKQHSNPILNDSQKCKRNTVDSGYSVSDYGLDSKWQETGNTPKWTLPSQSLHVRTELSKSDTSTPAGIHSPSGLYEHSLDDDLLKKELEKRNLTHSNPTLSNGFSIVNNDTSPEANTPDSQKSDEKVKYGSVQTYREYKEALRLQRSQDSLSIYKTKDVSTPDGSNEPIFKSQSSSPYNSSSQTSPISPYRNVNLSVMNSNGLQYSEENKSGRPVQKVTPSRSTSYQNGNHVNGKEITDSYTKPNSPFKVSDNCKQNNNANGSIKGALVNNNKQSGTTVGFINNKCGQKPNKSVSWTRDVSTEKLSFTMRREFDKHKEEEELIKQLRNILETKLKMSLPEDLAPALADGVVLCHLANYIKPQSVSSIHVPSPAVPKLTMARCRRNVDNFLEACRKIGIDEESICSCSDIVPSNEDQQRPPNELAMYCTINTLLLHHEKLKQAMRTGIDATNTKSTNDDLGEFVDDSVSLLRGIRRIPDTLDFNRKRKLANVKFHLPEVSNSKNEDDFDEVTLTEIIEECEYDSDIGKFKCKDDELIEHDESDNSSTSSMVDHYLEVKHLNNLNSPPNYNTEDDSKIKNNIDNRNSYYHNVLKQIEFFESSNILKNCEDTVQQLANDQNLKKSYVPTHEDKNLMCCASDILEGKAIVQVAITVSELSKYQTPPNIIKSPQRYQNNIYSNNMNEINNDGFISKSSSSSSSQLSSNSPSSPIV</sequence>
<feature type="region of interest" description="Disordered" evidence="3">
    <location>
        <begin position="341"/>
        <end position="379"/>
    </location>
</feature>
<evidence type="ECO:0000256" key="2">
    <source>
        <dbReference type="ARBA" id="ARBA00022737"/>
    </source>
</evidence>
<dbReference type="InterPro" id="IPR036872">
    <property type="entry name" value="CH_dom_sf"/>
</dbReference>
<dbReference type="Proteomes" id="UP001107558">
    <property type="component" value="Chromosome 2"/>
</dbReference>
<dbReference type="InterPro" id="IPR003591">
    <property type="entry name" value="Leu-rich_rpt_typical-subtyp"/>
</dbReference>
<name>A0A9J6C3W7_POLVA</name>
<dbReference type="SMART" id="SM00033">
    <property type="entry name" value="CH"/>
    <property type="match status" value="1"/>
</dbReference>
<feature type="region of interest" description="Disordered" evidence="3">
    <location>
        <begin position="303"/>
        <end position="323"/>
    </location>
</feature>
<dbReference type="SMART" id="SM00364">
    <property type="entry name" value="LRR_BAC"/>
    <property type="match status" value="3"/>
</dbReference>
<feature type="domain" description="Calponin-homology (CH)" evidence="4">
    <location>
        <begin position="564"/>
        <end position="685"/>
    </location>
</feature>
<feature type="compositionally biased region" description="Polar residues" evidence="3">
    <location>
        <begin position="342"/>
        <end position="368"/>
    </location>
</feature>
<keyword evidence="2" id="KW-0677">Repeat</keyword>
<dbReference type="CDD" id="cd21205">
    <property type="entry name" value="CH_LRCH"/>
    <property type="match status" value="1"/>
</dbReference>
<dbReference type="InterPro" id="IPR050216">
    <property type="entry name" value="LRR_domain-containing"/>
</dbReference>
<dbReference type="PANTHER" id="PTHR48051:SF21">
    <property type="entry name" value="CALPONIN-HOMOLOGY (CH) DOMAIN-CONTAINING PROTEIN"/>
    <property type="match status" value="1"/>
</dbReference>
<evidence type="ECO:0000256" key="1">
    <source>
        <dbReference type="ARBA" id="ARBA00022614"/>
    </source>
</evidence>
<keyword evidence="6" id="KW-1185">Reference proteome</keyword>
<protein>
    <recommendedName>
        <fullName evidence="4">Calponin-homology (CH) domain-containing protein</fullName>
    </recommendedName>
</protein>
<dbReference type="InterPro" id="IPR001611">
    <property type="entry name" value="Leu-rich_rpt"/>
</dbReference>
<dbReference type="Gene3D" id="1.10.418.10">
    <property type="entry name" value="Calponin-like domain"/>
    <property type="match status" value="1"/>
</dbReference>
<accession>A0A9J6C3W7</accession>
<dbReference type="SMART" id="SM00369">
    <property type="entry name" value="LRR_TYP"/>
    <property type="match status" value="5"/>
</dbReference>
<evidence type="ECO:0000256" key="3">
    <source>
        <dbReference type="SAM" id="MobiDB-lite"/>
    </source>
</evidence>
<dbReference type="PANTHER" id="PTHR48051">
    <property type="match status" value="1"/>
</dbReference>
<dbReference type="Pfam" id="PF13855">
    <property type="entry name" value="LRR_8"/>
    <property type="match status" value="1"/>
</dbReference>
<feature type="region of interest" description="Disordered" evidence="3">
    <location>
        <begin position="402"/>
        <end position="440"/>
    </location>
</feature>
<comment type="caution">
    <text evidence="5">The sequence shown here is derived from an EMBL/GenBank/DDBJ whole genome shotgun (WGS) entry which is preliminary data.</text>
</comment>